<sequence length="138" mass="15426">MWPSDLGGGARIDDFLFTVEGSQSTETVAAPIPESLRVLLAQESVLEREKLIKEQEYQLLLKYGNSLSGENVTPSDMALFLEGFVSHSRKATQEGALLGEKIVEVQRQIHCEEARLALRVGETLGRVMVDDKLARRRR</sequence>
<dbReference type="EMBL" id="KN817533">
    <property type="protein sequence ID" value="KJA25016.1"/>
    <property type="molecule type" value="Genomic_DNA"/>
</dbReference>
<proteinExistence type="predicted"/>
<protein>
    <submittedName>
        <fullName evidence="1">Uncharacterized protein</fullName>
    </submittedName>
</protein>
<keyword evidence="2" id="KW-1185">Reference proteome</keyword>
<dbReference type="STRING" id="945553.A0A0D2P8R1"/>
<gene>
    <name evidence="1" type="ORF">HYPSUDRAFT_433138</name>
</gene>
<organism evidence="1 2">
    <name type="scientific">Hypholoma sublateritium (strain FD-334 SS-4)</name>
    <dbReference type="NCBI Taxonomy" id="945553"/>
    <lineage>
        <taxon>Eukaryota</taxon>
        <taxon>Fungi</taxon>
        <taxon>Dikarya</taxon>
        <taxon>Basidiomycota</taxon>
        <taxon>Agaricomycotina</taxon>
        <taxon>Agaricomycetes</taxon>
        <taxon>Agaricomycetidae</taxon>
        <taxon>Agaricales</taxon>
        <taxon>Agaricineae</taxon>
        <taxon>Strophariaceae</taxon>
        <taxon>Hypholoma</taxon>
    </lineage>
</organism>
<dbReference type="AlphaFoldDB" id="A0A0D2P8R1"/>
<reference evidence="2" key="1">
    <citation type="submission" date="2014-04" db="EMBL/GenBank/DDBJ databases">
        <title>Evolutionary Origins and Diversification of the Mycorrhizal Mutualists.</title>
        <authorList>
            <consortium name="DOE Joint Genome Institute"/>
            <consortium name="Mycorrhizal Genomics Consortium"/>
            <person name="Kohler A."/>
            <person name="Kuo A."/>
            <person name="Nagy L.G."/>
            <person name="Floudas D."/>
            <person name="Copeland A."/>
            <person name="Barry K.W."/>
            <person name="Cichocki N."/>
            <person name="Veneault-Fourrey C."/>
            <person name="LaButti K."/>
            <person name="Lindquist E.A."/>
            <person name="Lipzen A."/>
            <person name="Lundell T."/>
            <person name="Morin E."/>
            <person name="Murat C."/>
            <person name="Riley R."/>
            <person name="Ohm R."/>
            <person name="Sun H."/>
            <person name="Tunlid A."/>
            <person name="Henrissat B."/>
            <person name="Grigoriev I.V."/>
            <person name="Hibbett D.S."/>
            <person name="Martin F."/>
        </authorList>
    </citation>
    <scope>NUCLEOTIDE SEQUENCE [LARGE SCALE GENOMIC DNA]</scope>
    <source>
        <strain evidence="2">FD-334 SS-4</strain>
    </source>
</reference>
<evidence type="ECO:0000313" key="1">
    <source>
        <dbReference type="EMBL" id="KJA25016.1"/>
    </source>
</evidence>
<accession>A0A0D2P8R1</accession>
<dbReference type="OrthoDB" id="10068793at2759"/>
<name>A0A0D2P8R1_HYPSF</name>
<dbReference type="Proteomes" id="UP000054270">
    <property type="component" value="Unassembled WGS sequence"/>
</dbReference>
<evidence type="ECO:0000313" key="2">
    <source>
        <dbReference type="Proteomes" id="UP000054270"/>
    </source>
</evidence>